<comment type="caution">
    <text evidence="2">The sequence shown here is derived from an EMBL/GenBank/DDBJ whole genome shotgun (WGS) entry which is preliminary data.</text>
</comment>
<dbReference type="Pfam" id="PF20448">
    <property type="entry name" value="DUF6705"/>
    <property type="match status" value="1"/>
</dbReference>
<dbReference type="InterPro" id="IPR046551">
    <property type="entry name" value="DUF6705"/>
</dbReference>
<gene>
    <name evidence="2" type="ORF">BC748_1635</name>
</gene>
<evidence type="ECO:0000259" key="1">
    <source>
        <dbReference type="Pfam" id="PF20448"/>
    </source>
</evidence>
<reference evidence="2 3" key="1">
    <citation type="submission" date="2019-03" db="EMBL/GenBank/DDBJ databases">
        <title>Genomic Encyclopedia of Archaeal and Bacterial Type Strains, Phase II (KMG-II): from individual species to whole genera.</title>
        <authorList>
            <person name="Goeker M."/>
        </authorList>
    </citation>
    <scope>NUCLEOTIDE SEQUENCE [LARGE SCALE GENOMIC DNA]</scope>
    <source>
        <strain evidence="2 3">DSM 25687</strain>
    </source>
</reference>
<sequence>MKNLIKILFLYFGLSGFSQTIVEKPLETFFNPDENKHVYFKDFNNILNKYVGTWVFDDGTHYFKIQFYKQTYYRETPIANKKITIYNDRIIGLYQYKLNGVEIYNVTNDKFVSSNNGSFSNRNSIYFDEPTDNPCGRRIIGDVDLTYSNNNGVEKLTWNRVDFNGGADCYPFDTTPFKTPANMVLTKQ</sequence>
<name>A0A4R6QBQ8_9FLAO</name>
<dbReference type="OrthoDB" id="1261237at2"/>
<feature type="domain" description="DUF6705" evidence="1">
    <location>
        <begin position="1"/>
        <end position="131"/>
    </location>
</feature>
<organism evidence="2 3">
    <name type="scientific">Flavobacterium dankookense</name>
    <dbReference type="NCBI Taxonomy" id="706186"/>
    <lineage>
        <taxon>Bacteria</taxon>
        <taxon>Pseudomonadati</taxon>
        <taxon>Bacteroidota</taxon>
        <taxon>Flavobacteriia</taxon>
        <taxon>Flavobacteriales</taxon>
        <taxon>Flavobacteriaceae</taxon>
        <taxon>Flavobacterium</taxon>
    </lineage>
</organism>
<dbReference type="AlphaFoldDB" id="A0A4R6QBQ8"/>
<accession>A0A4R6QBQ8</accession>
<evidence type="ECO:0000313" key="3">
    <source>
        <dbReference type="Proteomes" id="UP000295260"/>
    </source>
</evidence>
<dbReference type="Proteomes" id="UP000295260">
    <property type="component" value="Unassembled WGS sequence"/>
</dbReference>
<keyword evidence="3" id="KW-1185">Reference proteome</keyword>
<dbReference type="EMBL" id="SNXR01000013">
    <property type="protein sequence ID" value="TDP59386.1"/>
    <property type="molecule type" value="Genomic_DNA"/>
</dbReference>
<evidence type="ECO:0000313" key="2">
    <source>
        <dbReference type="EMBL" id="TDP59386.1"/>
    </source>
</evidence>
<protein>
    <recommendedName>
        <fullName evidence="1">DUF6705 domain-containing protein</fullName>
    </recommendedName>
</protein>
<dbReference type="RefSeq" id="WP_133532921.1">
    <property type="nucleotide sequence ID" value="NZ_SNXR01000013.1"/>
</dbReference>
<proteinExistence type="predicted"/>